<comment type="caution">
    <text evidence="1">The sequence shown here is derived from an EMBL/GenBank/DDBJ whole genome shotgun (WGS) entry which is preliminary data.</text>
</comment>
<dbReference type="NCBIfam" id="TIGR01764">
    <property type="entry name" value="excise"/>
    <property type="match status" value="1"/>
</dbReference>
<sequence>MGKPSKDYAVPLWEKANLTVYEAAAYSGIGADKLRELSDREDCEFVLWNGTKRLIKRKKLDEFLERAYSI</sequence>
<organism evidence="1 2">
    <name type="scientific">Hominifimenecus microfluidus</name>
    <dbReference type="NCBI Taxonomy" id="2885348"/>
    <lineage>
        <taxon>Bacteria</taxon>
        <taxon>Bacillati</taxon>
        <taxon>Bacillota</taxon>
        <taxon>Clostridia</taxon>
        <taxon>Lachnospirales</taxon>
        <taxon>Lachnospiraceae</taxon>
        <taxon>Hominifimenecus</taxon>
    </lineage>
</organism>
<protein>
    <submittedName>
        <fullName evidence="1">Excisionase family DNA-binding protein</fullName>
    </submittedName>
</protein>
<dbReference type="GO" id="GO:0003677">
    <property type="term" value="F:DNA binding"/>
    <property type="evidence" value="ECO:0007669"/>
    <property type="project" value="UniProtKB-KW"/>
</dbReference>
<dbReference type="InterPro" id="IPR010093">
    <property type="entry name" value="SinI_DNA-bd"/>
</dbReference>
<dbReference type="Proteomes" id="UP001198182">
    <property type="component" value="Unassembled WGS sequence"/>
</dbReference>
<dbReference type="Pfam" id="PF09035">
    <property type="entry name" value="Tn916-Xis"/>
    <property type="match status" value="1"/>
</dbReference>
<dbReference type="RefSeq" id="WP_205490196.1">
    <property type="nucleotide sequence ID" value="NZ_JAJEQR010000002.1"/>
</dbReference>
<dbReference type="InterPro" id="IPR015122">
    <property type="entry name" value="Tn916-Xis"/>
</dbReference>
<keyword evidence="1" id="KW-0238">DNA-binding</keyword>
<name>A0AAE3E6S0_9FIRM</name>
<dbReference type="EMBL" id="JAJEQR010000002">
    <property type="protein sequence ID" value="MCC2229551.1"/>
    <property type="molecule type" value="Genomic_DNA"/>
</dbReference>
<keyword evidence="2" id="KW-1185">Reference proteome</keyword>
<evidence type="ECO:0000313" key="2">
    <source>
        <dbReference type="Proteomes" id="UP001198182"/>
    </source>
</evidence>
<accession>A0AAE3E6S0</accession>
<gene>
    <name evidence="1" type="ORF">LKD81_00865</name>
</gene>
<reference evidence="1" key="1">
    <citation type="submission" date="2021-10" db="EMBL/GenBank/DDBJ databases">
        <title>Anaerobic single-cell dispensing facilitates the cultivation of human gut bacteria.</title>
        <authorList>
            <person name="Afrizal A."/>
        </authorList>
    </citation>
    <scope>NUCLEOTIDE SEQUENCE</scope>
    <source>
        <strain evidence="1">CLA-AA-H215</strain>
    </source>
</reference>
<dbReference type="InterPro" id="IPR038148">
    <property type="entry name" value="Tn1545/Tn916_Xis"/>
</dbReference>
<proteinExistence type="predicted"/>
<evidence type="ECO:0000313" key="1">
    <source>
        <dbReference type="EMBL" id="MCC2229551.1"/>
    </source>
</evidence>
<dbReference type="AlphaFoldDB" id="A0AAE3E6S0"/>
<dbReference type="Gene3D" id="3.90.105.50">
    <property type="match status" value="1"/>
</dbReference>